<protein>
    <submittedName>
        <fullName evidence="2">Uncharacterized protein</fullName>
    </submittedName>
</protein>
<evidence type="ECO:0000313" key="3">
    <source>
        <dbReference type="Proteomes" id="UP000008281"/>
    </source>
</evidence>
<accession>E3NF39</accession>
<sequence>MDKLPSIDTFSYEAIQLRQNGQGPLPQSRPNVATVSSTRPEGRPRVATIGPTRPDGQPTVAVMFHQIIPRAFQCSSCDMRFSSDRELKIHAESH</sequence>
<evidence type="ECO:0000256" key="1">
    <source>
        <dbReference type="SAM" id="MobiDB-lite"/>
    </source>
</evidence>
<keyword evidence="3" id="KW-1185">Reference proteome</keyword>
<organism evidence="3">
    <name type="scientific">Caenorhabditis remanei</name>
    <name type="common">Caenorhabditis vulgaris</name>
    <dbReference type="NCBI Taxonomy" id="31234"/>
    <lineage>
        <taxon>Eukaryota</taxon>
        <taxon>Metazoa</taxon>
        <taxon>Ecdysozoa</taxon>
        <taxon>Nematoda</taxon>
        <taxon>Chromadorea</taxon>
        <taxon>Rhabditida</taxon>
        <taxon>Rhabditina</taxon>
        <taxon>Rhabditomorpha</taxon>
        <taxon>Rhabditoidea</taxon>
        <taxon>Rhabditidae</taxon>
        <taxon>Peloderinae</taxon>
        <taxon>Caenorhabditis</taxon>
    </lineage>
</organism>
<gene>
    <name evidence="2" type="ORF">CRE_17571</name>
</gene>
<dbReference type="EMBL" id="DS268631">
    <property type="protein sequence ID" value="EFO95933.1"/>
    <property type="molecule type" value="Genomic_DNA"/>
</dbReference>
<feature type="compositionally biased region" description="Polar residues" evidence="1">
    <location>
        <begin position="28"/>
        <end position="39"/>
    </location>
</feature>
<dbReference type="HOGENOM" id="CLU_164251_0_0_1"/>
<proteinExistence type="predicted"/>
<dbReference type="Proteomes" id="UP000008281">
    <property type="component" value="Unassembled WGS sequence"/>
</dbReference>
<name>E3NF39_CAERE</name>
<reference evidence="2" key="1">
    <citation type="submission" date="2007-07" db="EMBL/GenBank/DDBJ databases">
        <title>PCAP assembly of the Caenorhabditis remanei genome.</title>
        <authorList>
            <consortium name="The Caenorhabditis remanei Sequencing Consortium"/>
            <person name="Wilson R.K."/>
        </authorList>
    </citation>
    <scope>NUCLEOTIDE SEQUENCE [LARGE SCALE GENOMIC DNA]</scope>
    <source>
        <strain evidence="2">PB4641</strain>
    </source>
</reference>
<dbReference type="PROSITE" id="PS00028">
    <property type="entry name" value="ZINC_FINGER_C2H2_1"/>
    <property type="match status" value="1"/>
</dbReference>
<dbReference type="AlphaFoldDB" id="E3NF39"/>
<dbReference type="InterPro" id="IPR013087">
    <property type="entry name" value="Znf_C2H2_type"/>
</dbReference>
<feature type="region of interest" description="Disordered" evidence="1">
    <location>
        <begin position="19"/>
        <end position="58"/>
    </location>
</feature>
<evidence type="ECO:0000313" key="2">
    <source>
        <dbReference type="EMBL" id="EFO95933.1"/>
    </source>
</evidence>
<dbReference type="PROSITE" id="PS50157">
    <property type="entry name" value="ZINC_FINGER_C2H2_2"/>
    <property type="match status" value="1"/>
</dbReference>